<dbReference type="PRINTS" id="PR00455">
    <property type="entry name" value="HTHTETR"/>
</dbReference>
<sequence>MTSTSIKSFYNEDINTDENLPNKQKQVIKAALELFSTKGFSQTTTTDIAEKAGVSQGTVYKRFRTKDELLQAVLSPIFQKSLPKAIDEFKNQVESADQSDLRKLLKYSFQNRFEFIIANQQYIKIMFTEALSNDQLKSELIQAFSALSLGALPKIIEKFKAEKKIVDWPTKRIVQYLIATGASYAVQPILLDLPLDPDQASTDAAEFLYQALSVK</sequence>
<reference evidence="4 5" key="1">
    <citation type="journal article" date="2015" name="Genome Announc.">
        <title>Genome Sequence of Lactobacillus curieae CCTCC M 2011381T, a Novel Producer of Gamma-aminobutyric Acid.</title>
        <authorList>
            <person name="Wang Y."/>
            <person name="Wang Y."/>
            <person name="Lang C."/>
            <person name="Wei D."/>
            <person name="Xu P."/>
            <person name="Xie J."/>
        </authorList>
    </citation>
    <scope>NUCLEOTIDE SEQUENCE [LARGE SCALE GENOMIC DNA]</scope>
    <source>
        <strain evidence="4 5">CCTCC M 2011381</strain>
    </source>
</reference>
<evidence type="ECO:0000259" key="3">
    <source>
        <dbReference type="PROSITE" id="PS50977"/>
    </source>
</evidence>
<accession>A0A1S6QHI2</accession>
<evidence type="ECO:0000313" key="5">
    <source>
        <dbReference type="Proteomes" id="UP000030361"/>
    </source>
</evidence>
<dbReference type="GO" id="GO:0003677">
    <property type="term" value="F:DNA binding"/>
    <property type="evidence" value="ECO:0007669"/>
    <property type="project" value="UniProtKB-UniRule"/>
</dbReference>
<evidence type="ECO:0000256" key="1">
    <source>
        <dbReference type="ARBA" id="ARBA00023125"/>
    </source>
</evidence>
<dbReference type="InterPro" id="IPR001647">
    <property type="entry name" value="HTH_TetR"/>
</dbReference>
<dbReference type="Pfam" id="PF00440">
    <property type="entry name" value="TetR_N"/>
    <property type="match status" value="1"/>
</dbReference>
<dbReference type="KEGG" id="lcu:PL11_003560"/>
<feature type="DNA-binding region" description="H-T-H motif" evidence="2">
    <location>
        <begin position="44"/>
        <end position="63"/>
    </location>
</feature>
<dbReference type="InterPro" id="IPR023772">
    <property type="entry name" value="DNA-bd_HTH_TetR-type_CS"/>
</dbReference>
<keyword evidence="5" id="KW-1185">Reference proteome</keyword>
<dbReference type="Proteomes" id="UP000030361">
    <property type="component" value="Chromosome"/>
</dbReference>
<dbReference type="PROSITE" id="PS01081">
    <property type="entry name" value="HTH_TETR_1"/>
    <property type="match status" value="1"/>
</dbReference>
<keyword evidence="1 2" id="KW-0238">DNA-binding</keyword>
<evidence type="ECO:0000313" key="4">
    <source>
        <dbReference type="EMBL" id="AQW21062.1"/>
    </source>
</evidence>
<name>A0A1S6QHI2_9LACO</name>
<dbReference type="InterPro" id="IPR009057">
    <property type="entry name" value="Homeodomain-like_sf"/>
</dbReference>
<feature type="domain" description="HTH tetR-type" evidence="3">
    <location>
        <begin position="21"/>
        <end position="81"/>
    </location>
</feature>
<dbReference type="EMBL" id="CP018906">
    <property type="protein sequence ID" value="AQW21062.1"/>
    <property type="molecule type" value="Genomic_DNA"/>
</dbReference>
<dbReference type="AlphaFoldDB" id="A0A1S6QHI2"/>
<proteinExistence type="predicted"/>
<evidence type="ECO:0000256" key="2">
    <source>
        <dbReference type="PROSITE-ProRule" id="PRU00335"/>
    </source>
</evidence>
<dbReference type="InterPro" id="IPR050624">
    <property type="entry name" value="HTH-type_Tx_Regulator"/>
</dbReference>
<dbReference type="SUPFAM" id="SSF46689">
    <property type="entry name" value="Homeodomain-like"/>
    <property type="match status" value="1"/>
</dbReference>
<gene>
    <name evidence="4" type="ORF">PL11_003560</name>
</gene>
<protein>
    <submittedName>
        <fullName evidence="4">TetR family transcriptional regulator</fullName>
    </submittedName>
</protein>
<organism evidence="4 5">
    <name type="scientific">Lentilactobacillus curieae</name>
    <dbReference type="NCBI Taxonomy" id="1138822"/>
    <lineage>
        <taxon>Bacteria</taxon>
        <taxon>Bacillati</taxon>
        <taxon>Bacillota</taxon>
        <taxon>Bacilli</taxon>
        <taxon>Lactobacillales</taxon>
        <taxon>Lactobacillaceae</taxon>
        <taxon>Lentilactobacillus</taxon>
    </lineage>
</organism>
<dbReference type="Gene3D" id="1.10.357.10">
    <property type="entry name" value="Tetracycline Repressor, domain 2"/>
    <property type="match status" value="1"/>
</dbReference>
<dbReference type="PANTHER" id="PTHR43479">
    <property type="entry name" value="ACREF/ENVCD OPERON REPRESSOR-RELATED"/>
    <property type="match status" value="1"/>
</dbReference>
<dbReference type="eggNOG" id="COG1309">
    <property type="taxonomic scope" value="Bacteria"/>
</dbReference>
<dbReference type="PANTHER" id="PTHR43479:SF11">
    <property type="entry name" value="ACREF_ENVCD OPERON REPRESSOR-RELATED"/>
    <property type="match status" value="1"/>
</dbReference>
<dbReference type="RefSeq" id="WP_035166419.1">
    <property type="nucleotide sequence ID" value="NZ_CP018906.1"/>
</dbReference>
<dbReference type="PROSITE" id="PS50977">
    <property type="entry name" value="HTH_TETR_2"/>
    <property type="match status" value="1"/>
</dbReference>